<keyword evidence="8" id="KW-1015">Disulfide bond</keyword>
<proteinExistence type="predicted"/>
<comment type="subcellular location">
    <subcellularLocation>
        <location evidence="1">Membrane</location>
        <topology evidence="1">Single-pass type I membrane protein</topology>
    </subcellularLocation>
</comment>
<keyword evidence="9" id="KW-0325">Glycoprotein</keyword>
<accession>A0A851EQ29</accession>
<dbReference type="InterPro" id="IPR011162">
    <property type="entry name" value="MHC_I/II-like_Ag-recog"/>
</dbReference>
<evidence type="ECO:0000256" key="5">
    <source>
        <dbReference type="ARBA" id="ARBA00022859"/>
    </source>
</evidence>
<evidence type="ECO:0000256" key="1">
    <source>
        <dbReference type="ARBA" id="ARBA00004479"/>
    </source>
</evidence>
<protein>
    <submittedName>
        <fullName evidence="11">1A33 protein</fullName>
    </submittedName>
</protein>
<keyword evidence="7" id="KW-0472">Membrane</keyword>
<dbReference type="GO" id="GO:0042612">
    <property type="term" value="C:MHC class I protein complex"/>
    <property type="evidence" value="ECO:0007669"/>
    <property type="project" value="UniProtKB-KW"/>
</dbReference>
<evidence type="ECO:0000256" key="3">
    <source>
        <dbReference type="ARBA" id="ARBA00022692"/>
    </source>
</evidence>
<feature type="domain" description="MHC class I-like antigen recognition-like" evidence="10">
    <location>
        <begin position="1"/>
        <end position="76"/>
    </location>
</feature>
<evidence type="ECO:0000313" key="12">
    <source>
        <dbReference type="Proteomes" id="UP000604080"/>
    </source>
</evidence>
<dbReference type="InterPro" id="IPR037055">
    <property type="entry name" value="MHC_I-like_Ag-recog_sf"/>
</dbReference>
<dbReference type="GO" id="GO:0002474">
    <property type="term" value="P:antigen processing and presentation of peptide antigen via MHC class I"/>
    <property type="evidence" value="ECO:0007669"/>
    <property type="project" value="UniProtKB-KW"/>
</dbReference>
<organism evidence="11 12">
    <name type="scientific">Dryoscopus gambensis</name>
    <dbReference type="NCBI Taxonomy" id="85069"/>
    <lineage>
        <taxon>Eukaryota</taxon>
        <taxon>Metazoa</taxon>
        <taxon>Chordata</taxon>
        <taxon>Craniata</taxon>
        <taxon>Vertebrata</taxon>
        <taxon>Euteleostomi</taxon>
        <taxon>Archelosauria</taxon>
        <taxon>Archosauria</taxon>
        <taxon>Dinosauria</taxon>
        <taxon>Saurischia</taxon>
        <taxon>Theropoda</taxon>
        <taxon>Coelurosauria</taxon>
        <taxon>Aves</taxon>
        <taxon>Neognathae</taxon>
        <taxon>Neoaves</taxon>
        <taxon>Telluraves</taxon>
        <taxon>Australaves</taxon>
        <taxon>Passeriformes</taxon>
        <taxon>Corvoidea</taxon>
        <taxon>Malaconotidae</taxon>
        <taxon>Dryoscopus</taxon>
    </lineage>
</organism>
<evidence type="ECO:0000256" key="8">
    <source>
        <dbReference type="ARBA" id="ARBA00023157"/>
    </source>
</evidence>
<dbReference type="Gene3D" id="3.30.500.10">
    <property type="entry name" value="MHC class I-like antigen recognition-like"/>
    <property type="match status" value="1"/>
</dbReference>
<keyword evidence="6" id="KW-1133">Transmembrane helix</keyword>
<evidence type="ECO:0000256" key="6">
    <source>
        <dbReference type="ARBA" id="ARBA00022989"/>
    </source>
</evidence>
<dbReference type="InterPro" id="IPR050208">
    <property type="entry name" value="MHC_class-I_related"/>
</dbReference>
<dbReference type="Pfam" id="PF00129">
    <property type="entry name" value="MHC_I"/>
    <property type="match status" value="1"/>
</dbReference>
<dbReference type="SUPFAM" id="SSF54452">
    <property type="entry name" value="MHC antigen-recognition domain"/>
    <property type="match status" value="1"/>
</dbReference>
<dbReference type="InterPro" id="IPR011161">
    <property type="entry name" value="MHC_I-like_Ag-recog"/>
</dbReference>
<keyword evidence="3" id="KW-0812">Transmembrane</keyword>
<name>A0A851EQ29_9CORV</name>
<keyword evidence="5" id="KW-0391">Immunity</keyword>
<dbReference type="GO" id="GO:0009897">
    <property type="term" value="C:external side of plasma membrane"/>
    <property type="evidence" value="ECO:0007669"/>
    <property type="project" value="TreeGrafter"/>
</dbReference>
<keyword evidence="12" id="KW-1185">Reference proteome</keyword>
<keyword evidence="4" id="KW-0732">Signal</keyword>
<reference evidence="11" key="1">
    <citation type="submission" date="2019-10" db="EMBL/GenBank/DDBJ databases">
        <title>Bird 10,000 Genomes (B10K) Project - Family phase.</title>
        <authorList>
            <person name="Zhang G."/>
        </authorList>
    </citation>
    <scope>NUCLEOTIDE SEQUENCE</scope>
    <source>
        <strain evidence="11">B10K-DU-002-56</strain>
        <tissue evidence="11">Muscle</tissue>
    </source>
</reference>
<dbReference type="EMBL" id="WEIT01039104">
    <property type="protein sequence ID" value="NWI83366.1"/>
    <property type="molecule type" value="Genomic_DNA"/>
</dbReference>
<evidence type="ECO:0000256" key="9">
    <source>
        <dbReference type="ARBA" id="ARBA00023180"/>
    </source>
</evidence>
<comment type="caution">
    <text evidence="11">The sequence shown here is derived from an EMBL/GenBank/DDBJ whole genome shotgun (WGS) entry which is preliminary data.</text>
</comment>
<evidence type="ECO:0000313" key="11">
    <source>
        <dbReference type="EMBL" id="NWI83366.1"/>
    </source>
</evidence>
<evidence type="ECO:0000256" key="4">
    <source>
        <dbReference type="ARBA" id="ARBA00022729"/>
    </source>
</evidence>
<keyword evidence="2" id="KW-0490">MHC I</keyword>
<feature type="non-terminal residue" evidence="11">
    <location>
        <position position="77"/>
    </location>
</feature>
<evidence type="ECO:0000256" key="2">
    <source>
        <dbReference type="ARBA" id="ARBA00022451"/>
    </source>
</evidence>
<feature type="non-terminal residue" evidence="11">
    <location>
        <position position="1"/>
    </location>
</feature>
<dbReference type="PANTHER" id="PTHR16675">
    <property type="entry name" value="MHC CLASS I-RELATED"/>
    <property type="match status" value="1"/>
</dbReference>
<dbReference type="GO" id="GO:0006955">
    <property type="term" value="P:immune response"/>
    <property type="evidence" value="ECO:0007669"/>
    <property type="project" value="TreeGrafter"/>
</dbReference>
<evidence type="ECO:0000259" key="10">
    <source>
        <dbReference type="Pfam" id="PF00129"/>
    </source>
</evidence>
<evidence type="ECO:0000256" key="7">
    <source>
        <dbReference type="ARBA" id="ARBA00023136"/>
    </source>
</evidence>
<gene>
    <name evidence="11" type="primary">Hlaa</name>
    <name evidence="11" type="ORF">DRYGAM_R13800</name>
</gene>
<dbReference type="AlphaFoldDB" id="A0A851EQ29"/>
<dbReference type="GO" id="GO:0005615">
    <property type="term" value="C:extracellular space"/>
    <property type="evidence" value="ECO:0007669"/>
    <property type="project" value="TreeGrafter"/>
</dbReference>
<dbReference type="Proteomes" id="UP000604080">
    <property type="component" value="Unassembled WGS sequence"/>
</dbReference>
<dbReference type="PANTHER" id="PTHR16675:SF242">
    <property type="entry name" value="MAJOR HISTOCOMPATIBILITY COMPLEX CLASS I-RELATED GENE PROTEIN"/>
    <property type="match status" value="1"/>
</dbReference>
<sequence>SLRYLYVAVSEPGPGVPQFMTLGYLDRIPIQRYDSERGRMEPLTSWMEKGAEPGYWDRGTRNSKGHQQMAAIDLEML</sequence>